<feature type="transmembrane region" description="Helical" evidence="1">
    <location>
        <begin position="43"/>
        <end position="64"/>
    </location>
</feature>
<protein>
    <submittedName>
        <fullName evidence="2">ABC-2 family transporter protein</fullName>
    </submittedName>
</protein>
<dbReference type="RefSeq" id="WP_339936844.1">
    <property type="nucleotide sequence ID" value="NZ_BAABGA010000037.1"/>
</dbReference>
<accession>A0ABP8MWQ0</accession>
<proteinExistence type="predicted"/>
<evidence type="ECO:0000313" key="3">
    <source>
        <dbReference type="Proteomes" id="UP001500840"/>
    </source>
</evidence>
<feature type="transmembrane region" description="Helical" evidence="1">
    <location>
        <begin position="169"/>
        <end position="190"/>
    </location>
</feature>
<keyword evidence="3" id="KW-1185">Reference proteome</keyword>
<keyword evidence="1" id="KW-0472">Membrane</keyword>
<sequence>MSTAAEEQWSPPHHNSGLGWRLATWWIILRTALEERLVYRGDFALGTLMRFLPIITQIFLWYAVFDSIESSKSGEEVTIGKFGFKEIIAYYLLTMVARAFSSMPNLASGIAQQIRDGEIKRYLIQPIDLIGFLLLTRIAHKLTYYVVAIAPFALVFFLCRGYFVEGWPSLPVFAAFAASLIMGFLIGFFMEASIGMIGFWFLEVSSLLFVFMLFSFFLSGHMFPLTLLPDGIEPFVQFLPFKYLAYFPAAIFLGKVEPETLPMELGIQFAWLVFFIVVCRFAYSRGMKRYSGYGG</sequence>
<dbReference type="EMBL" id="BAABGA010000037">
    <property type="protein sequence ID" value="GAA4456178.1"/>
    <property type="molecule type" value="Genomic_DNA"/>
</dbReference>
<keyword evidence="1" id="KW-0812">Transmembrane</keyword>
<gene>
    <name evidence="2" type="ORF">GCM10023156_31130</name>
</gene>
<organism evidence="2 3">
    <name type="scientific">Novipirellula rosea</name>
    <dbReference type="NCBI Taxonomy" id="1031540"/>
    <lineage>
        <taxon>Bacteria</taxon>
        <taxon>Pseudomonadati</taxon>
        <taxon>Planctomycetota</taxon>
        <taxon>Planctomycetia</taxon>
        <taxon>Pirellulales</taxon>
        <taxon>Pirellulaceae</taxon>
        <taxon>Novipirellula</taxon>
    </lineage>
</organism>
<reference evidence="3" key="1">
    <citation type="journal article" date="2019" name="Int. J. Syst. Evol. Microbiol.">
        <title>The Global Catalogue of Microorganisms (GCM) 10K type strain sequencing project: providing services to taxonomists for standard genome sequencing and annotation.</title>
        <authorList>
            <consortium name="The Broad Institute Genomics Platform"/>
            <consortium name="The Broad Institute Genome Sequencing Center for Infectious Disease"/>
            <person name="Wu L."/>
            <person name="Ma J."/>
        </authorList>
    </citation>
    <scope>NUCLEOTIDE SEQUENCE [LARGE SCALE GENOMIC DNA]</scope>
    <source>
        <strain evidence="3">JCM 17759</strain>
    </source>
</reference>
<evidence type="ECO:0000313" key="2">
    <source>
        <dbReference type="EMBL" id="GAA4456178.1"/>
    </source>
</evidence>
<dbReference type="PANTHER" id="PTHR36832">
    <property type="entry name" value="SLR1174 PROTEIN-RELATED"/>
    <property type="match status" value="1"/>
</dbReference>
<keyword evidence="1" id="KW-1133">Transmembrane helix</keyword>
<comment type="caution">
    <text evidence="2">The sequence shown here is derived from an EMBL/GenBank/DDBJ whole genome shotgun (WGS) entry which is preliminary data.</text>
</comment>
<dbReference type="Proteomes" id="UP001500840">
    <property type="component" value="Unassembled WGS sequence"/>
</dbReference>
<feature type="transmembrane region" description="Helical" evidence="1">
    <location>
        <begin position="142"/>
        <end position="163"/>
    </location>
</feature>
<dbReference type="InterPro" id="IPR010390">
    <property type="entry name" value="ABC-2_transporter-like"/>
</dbReference>
<feature type="transmembrane region" description="Helical" evidence="1">
    <location>
        <begin position="197"/>
        <end position="218"/>
    </location>
</feature>
<dbReference type="PANTHER" id="PTHR36832:SF1">
    <property type="entry name" value="SLR1174 PROTEIN"/>
    <property type="match status" value="1"/>
</dbReference>
<dbReference type="Pfam" id="PF06182">
    <property type="entry name" value="ABC2_membrane_6"/>
    <property type="match status" value="1"/>
</dbReference>
<name>A0ABP8MWQ0_9BACT</name>
<feature type="transmembrane region" description="Helical" evidence="1">
    <location>
        <begin position="265"/>
        <end position="283"/>
    </location>
</feature>
<evidence type="ECO:0000256" key="1">
    <source>
        <dbReference type="SAM" id="Phobius"/>
    </source>
</evidence>